<protein>
    <submittedName>
        <fullName evidence="1">Uncharacterized protein</fullName>
    </submittedName>
</protein>
<sequence>MSVKLEDSETSKETRKPSQINMSLESLMPEQMEDVVKHDRKDKEKIYRRLANSTEMHNPNWDVDVNAICVVRGNNFRPDVGIWFQTPSLAQRSRPIANLSPPLEVWIEVIVLNFC</sequence>
<name>A0A397J5B0_9GLOM</name>
<gene>
    <name evidence="1" type="ORF">Glove_108g62</name>
</gene>
<evidence type="ECO:0000313" key="2">
    <source>
        <dbReference type="Proteomes" id="UP000266861"/>
    </source>
</evidence>
<proteinExistence type="predicted"/>
<organism evidence="1 2">
    <name type="scientific">Diversispora epigaea</name>
    <dbReference type="NCBI Taxonomy" id="1348612"/>
    <lineage>
        <taxon>Eukaryota</taxon>
        <taxon>Fungi</taxon>
        <taxon>Fungi incertae sedis</taxon>
        <taxon>Mucoromycota</taxon>
        <taxon>Glomeromycotina</taxon>
        <taxon>Glomeromycetes</taxon>
        <taxon>Diversisporales</taxon>
        <taxon>Diversisporaceae</taxon>
        <taxon>Diversispora</taxon>
    </lineage>
</organism>
<comment type="caution">
    <text evidence="1">The sequence shown here is derived from an EMBL/GenBank/DDBJ whole genome shotgun (WGS) entry which is preliminary data.</text>
</comment>
<reference evidence="1 2" key="1">
    <citation type="submission" date="2018-08" db="EMBL/GenBank/DDBJ databases">
        <title>Genome and evolution of the arbuscular mycorrhizal fungus Diversispora epigaea (formerly Glomus versiforme) and its bacterial endosymbionts.</title>
        <authorList>
            <person name="Sun X."/>
            <person name="Fei Z."/>
            <person name="Harrison M."/>
        </authorList>
    </citation>
    <scope>NUCLEOTIDE SEQUENCE [LARGE SCALE GENOMIC DNA]</scope>
    <source>
        <strain evidence="1 2">IT104</strain>
    </source>
</reference>
<dbReference type="AlphaFoldDB" id="A0A397J5B0"/>
<keyword evidence="2" id="KW-1185">Reference proteome</keyword>
<dbReference type="OrthoDB" id="2422613at2759"/>
<dbReference type="EMBL" id="PQFF01000101">
    <property type="protein sequence ID" value="RHZ82597.1"/>
    <property type="molecule type" value="Genomic_DNA"/>
</dbReference>
<evidence type="ECO:0000313" key="1">
    <source>
        <dbReference type="EMBL" id="RHZ82597.1"/>
    </source>
</evidence>
<accession>A0A397J5B0</accession>
<dbReference type="Proteomes" id="UP000266861">
    <property type="component" value="Unassembled WGS sequence"/>
</dbReference>